<reference evidence="2 3" key="1">
    <citation type="submission" date="2019-06" db="EMBL/GenBank/DDBJ databases">
        <title>Draft genomes of female and male turbot (Scophthalmus maximus).</title>
        <authorList>
            <person name="Xu H."/>
            <person name="Xu X.-W."/>
            <person name="Shao C."/>
            <person name="Chen S."/>
        </authorList>
    </citation>
    <scope>NUCLEOTIDE SEQUENCE [LARGE SCALE GENOMIC DNA]</scope>
    <source>
        <strain evidence="2">Ysfricsl-2016a</strain>
        <tissue evidence="2">Blood</tissue>
    </source>
</reference>
<accession>A0A6A4TH87</accession>
<protein>
    <submittedName>
        <fullName evidence="2">Uncharacterized protein</fullName>
    </submittedName>
</protein>
<dbReference type="Proteomes" id="UP000438429">
    <property type="component" value="Unassembled WGS sequence"/>
</dbReference>
<evidence type="ECO:0000313" key="2">
    <source>
        <dbReference type="EMBL" id="KAF0045313.1"/>
    </source>
</evidence>
<dbReference type="EMBL" id="VEVO01000002">
    <property type="protein sequence ID" value="KAF0045313.1"/>
    <property type="molecule type" value="Genomic_DNA"/>
</dbReference>
<gene>
    <name evidence="2" type="ORF">F2P81_001842</name>
</gene>
<evidence type="ECO:0000256" key="1">
    <source>
        <dbReference type="SAM" id="MobiDB-lite"/>
    </source>
</evidence>
<evidence type="ECO:0000313" key="3">
    <source>
        <dbReference type="Proteomes" id="UP000438429"/>
    </source>
</evidence>
<name>A0A6A4TH87_SCOMX</name>
<dbReference type="AlphaFoldDB" id="A0A6A4TH87"/>
<comment type="caution">
    <text evidence="2">The sequence shown here is derived from an EMBL/GenBank/DDBJ whole genome shotgun (WGS) entry which is preliminary data.</text>
</comment>
<organism evidence="2 3">
    <name type="scientific">Scophthalmus maximus</name>
    <name type="common">Turbot</name>
    <name type="synonym">Psetta maxima</name>
    <dbReference type="NCBI Taxonomy" id="52904"/>
    <lineage>
        <taxon>Eukaryota</taxon>
        <taxon>Metazoa</taxon>
        <taxon>Chordata</taxon>
        <taxon>Craniata</taxon>
        <taxon>Vertebrata</taxon>
        <taxon>Euteleostomi</taxon>
        <taxon>Actinopterygii</taxon>
        <taxon>Neopterygii</taxon>
        <taxon>Teleostei</taxon>
        <taxon>Neoteleostei</taxon>
        <taxon>Acanthomorphata</taxon>
        <taxon>Carangaria</taxon>
        <taxon>Pleuronectiformes</taxon>
        <taxon>Pleuronectoidei</taxon>
        <taxon>Scophthalmidae</taxon>
        <taxon>Scophthalmus</taxon>
    </lineage>
</organism>
<sequence length="82" mass="8921">MMSGPVCASLNGLFMGLSCDRMTCGTLAPRWLLADHIRNMPPSWSGPKWGERNRRSTSPNECGAMHDAAADSRVVVERGGMQ</sequence>
<feature type="region of interest" description="Disordered" evidence="1">
    <location>
        <begin position="44"/>
        <end position="64"/>
    </location>
</feature>
<proteinExistence type="predicted"/>